<dbReference type="SFLD" id="SFLDG01144">
    <property type="entry name" value="C2.B.4:_PGP_Like"/>
    <property type="match status" value="1"/>
</dbReference>
<dbReference type="OrthoDB" id="9790031at2"/>
<dbReference type="EMBL" id="FNJQ01000037">
    <property type="protein sequence ID" value="SDP68674.1"/>
    <property type="molecule type" value="Genomic_DNA"/>
</dbReference>
<dbReference type="InterPro" id="IPR000150">
    <property type="entry name" value="Cof"/>
</dbReference>
<dbReference type="PANTHER" id="PTHR10000">
    <property type="entry name" value="PHOSPHOSERINE PHOSPHATASE"/>
    <property type="match status" value="1"/>
</dbReference>
<sequence>MEYKMIALDLDGTLNNDEKIITPRTREALMSVQEQGVIVALVSGRQAPGLQREADALHLEDYHGLRISYNGGRIQDATTGKILFDSAIDNETAVSFLRHLEAWPELSPIVDDGKYIYTTDASRHKVMDECRNNNMQVKIVDNIADAVDFAPVKILTAAPNDILVPHLADIRRGFEDKLSFVQSAPWFYEATMKGVSKSSALGQACEQLGISQSEVMAFGDAQNDMSMLDFAGYGVAMGNACDELKAMADEITATNNEDGIAVTLERHFSL</sequence>
<accession>A0A1H0UR83</accession>
<dbReference type="InterPro" id="IPR036412">
    <property type="entry name" value="HAD-like_sf"/>
</dbReference>
<dbReference type="PROSITE" id="PS01229">
    <property type="entry name" value="COF_2"/>
    <property type="match status" value="1"/>
</dbReference>
<evidence type="ECO:0008006" key="3">
    <source>
        <dbReference type="Google" id="ProtNLM"/>
    </source>
</evidence>
<proteinExistence type="predicted"/>
<dbReference type="GO" id="GO:0000287">
    <property type="term" value="F:magnesium ion binding"/>
    <property type="evidence" value="ECO:0007669"/>
    <property type="project" value="TreeGrafter"/>
</dbReference>
<dbReference type="AlphaFoldDB" id="A0A1H0UR83"/>
<name>A0A1H0UR83_SELRU</name>
<dbReference type="Pfam" id="PF08282">
    <property type="entry name" value="Hydrolase_3"/>
    <property type="match status" value="1"/>
</dbReference>
<evidence type="ECO:0000313" key="1">
    <source>
        <dbReference type="EMBL" id="SDP68674.1"/>
    </source>
</evidence>
<dbReference type="GO" id="GO:0016791">
    <property type="term" value="F:phosphatase activity"/>
    <property type="evidence" value="ECO:0007669"/>
    <property type="project" value="TreeGrafter"/>
</dbReference>
<reference evidence="1 2" key="1">
    <citation type="submission" date="2016-10" db="EMBL/GenBank/DDBJ databases">
        <authorList>
            <person name="de Groot N.N."/>
        </authorList>
    </citation>
    <scope>NUCLEOTIDE SEQUENCE [LARGE SCALE GENOMIC DNA]</scope>
    <source>
        <strain evidence="1 2">S137</strain>
    </source>
</reference>
<dbReference type="RefSeq" id="WP_074573307.1">
    <property type="nucleotide sequence ID" value="NZ_FNJQ01000037.1"/>
</dbReference>
<dbReference type="Proteomes" id="UP000182412">
    <property type="component" value="Unassembled WGS sequence"/>
</dbReference>
<dbReference type="NCBIfam" id="TIGR01484">
    <property type="entry name" value="HAD-SF-IIB"/>
    <property type="match status" value="1"/>
</dbReference>
<dbReference type="SUPFAM" id="SSF56784">
    <property type="entry name" value="HAD-like"/>
    <property type="match status" value="1"/>
</dbReference>
<evidence type="ECO:0000313" key="2">
    <source>
        <dbReference type="Proteomes" id="UP000182412"/>
    </source>
</evidence>
<dbReference type="Gene3D" id="3.40.50.1000">
    <property type="entry name" value="HAD superfamily/HAD-like"/>
    <property type="match status" value="1"/>
</dbReference>
<dbReference type="PANTHER" id="PTHR10000:SF8">
    <property type="entry name" value="HAD SUPERFAMILY HYDROLASE-LIKE, TYPE 3"/>
    <property type="match status" value="1"/>
</dbReference>
<dbReference type="SFLD" id="SFLDS00003">
    <property type="entry name" value="Haloacid_Dehalogenase"/>
    <property type="match status" value="1"/>
</dbReference>
<dbReference type="SFLD" id="SFLDG01140">
    <property type="entry name" value="C2.B:_Phosphomannomutase_and_P"/>
    <property type="match status" value="1"/>
</dbReference>
<organism evidence="1 2">
    <name type="scientific">Selenomonas ruminantium</name>
    <dbReference type="NCBI Taxonomy" id="971"/>
    <lineage>
        <taxon>Bacteria</taxon>
        <taxon>Bacillati</taxon>
        <taxon>Bacillota</taxon>
        <taxon>Negativicutes</taxon>
        <taxon>Selenomonadales</taxon>
        <taxon>Selenomonadaceae</taxon>
        <taxon>Selenomonas</taxon>
    </lineage>
</organism>
<dbReference type="CDD" id="cd07516">
    <property type="entry name" value="HAD_Pase"/>
    <property type="match status" value="1"/>
</dbReference>
<gene>
    <name evidence="1" type="ORF">SAMN05216366_1377</name>
</gene>
<dbReference type="NCBIfam" id="TIGR00099">
    <property type="entry name" value="Cof-subfamily"/>
    <property type="match status" value="1"/>
</dbReference>
<dbReference type="InterPro" id="IPR023214">
    <property type="entry name" value="HAD_sf"/>
</dbReference>
<dbReference type="GO" id="GO:0005829">
    <property type="term" value="C:cytosol"/>
    <property type="evidence" value="ECO:0007669"/>
    <property type="project" value="TreeGrafter"/>
</dbReference>
<dbReference type="InterPro" id="IPR006379">
    <property type="entry name" value="HAD-SF_hydro_IIB"/>
</dbReference>
<protein>
    <recommendedName>
        <fullName evidence="3">Hydrolase</fullName>
    </recommendedName>
</protein>
<dbReference type="Gene3D" id="3.30.1240.10">
    <property type="match status" value="1"/>
</dbReference>